<feature type="compositionally biased region" description="Pro residues" evidence="1">
    <location>
        <begin position="23"/>
        <end position="42"/>
    </location>
</feature>
<feature type="transmembrane region" description="Helical" evidence="2">
    <location>
        <begin position="75"/>
        <end position="100"/>
    </location>
</feature>
<feature type="transmembrane region" description="Helical" evidence="2">
    <location>
        <begin position="134"/>
        <end position="158"/>
    </location>
</feature>
<reference evidence="3 4" key="1">
    <citation type="submission" date="2014-12" db="EMBL/GenBank/DDBJ databases">
        <title>Genome assembly of Enhygromyxa salina DSM 15201.</title>
        <authorList>
            <person name="Sharma G."/>
            <person name="Subramanian S."/>
        </authorList>
    </citation>
    <scope>NUCLEOTIDE SEQUENCE [LARGE SCALE GENOMIC DNA]</scope>
    <source>
        <strain evidence="3 4">DSM 15201</strain>
    </source>
</reference>
<evidence type="ECO:0000256" key="2">
    <source>
        <dbReference type="SAM" id="Phobius"/>
    </source>
</evidence>
<feature type="transmembrane region" description="Helical" evidence="2">
    <location>
        <begin position="170"/>
        <end position="189"/>
    </location>
</feature>
<evidence type="ECO:0000256" key="1">
    <source>
        <dbReference type="SAM" id="MobiDB-lite"/>
    </source>
</evidence>
<dbReference type="Proteomes" id="UP000031599">
    <property type="component" value="Unassembled WGS sequence"/>
</dbReference>
<gene>
    <name evidence="3" type="ORF">DB30_01192</name>
</gene>
<name>A0A0C2CXS9_9BACT</name>
<organism evidence="3 4">
    <name type="scientific">Enhygromyxa salina</name>
    <dbReference type="NCBI Taxonomy" id="215803"/>
    <lineage>
        <taxon>Bacteria</taxon>
        <taxon>Pseudomonadati</taxon>
        <taxon>Myxococcota</taxon>
        <taxon>Polyangia</taxon>
        <taxon>Nannocystales</taxon>
        <taxon>Nannocystaceae</taxon>
        <taxon>Enhygromyxa</taxon>
    </lineage>
</organism>
<comment type="caution">
    <text evidence="3">The sequence shown here is derived from an EMBL/GenBank/DDBJ whole genome shotgun (WGS) entry which is preliminary data.</text>
</comment>
<evidence type="ECO:0000313" key="3">
    <source>
        <dbReference type="EMBL" id="KIG12627.1"/>
    </source>
</evidence>
<protein>
    <submittedName>
        <fullName evidence="3">Uncharacterized protein</fullName>
    </submittedName>
</protein>
<dbReference type="EMBL" id="JMCC02000123">
    <property type="protein sequence ID" value="KIG12627.1"/>
    <property type="molecule type" value="Genomic_DNA"/>
</dbReference>
<dbReference type="AlphaFoldDB" id="A0A0C2CXS9"/>
<proteinExistence type="predicted"/>
<keyword evidence="2" id="KW-0472">Membrane</keyword>
<feature type="transmembrane region" description="Helical" evidence="2">
    <location>
        <begin position="46"/>
        <end position="69"/>
    </location>
</feature>
<evidence type="ECO:0000313" key="4">
    <source>
        <dbReference type="Proteomes" id="UP000031599"/>
    </source>
</evidence>
<accession>A0A0C2CXS9</accession>
<sequence length="225" mass="22767">MTASDQPTSESERPTALDSAPPVAGPTPTPTLTPTPSRPPPRGHGLLALGVVGVIVGAGNVAFGTTFLVSDPDGVGVFGVAPLTIGAAFVAAGAVGIHYAKRRRAAHRQWEQASGMDLDGWRAMHPAERPPPGLGMVVAGSLVGVGGLGLLAGTTVIYVRQDRPPASVGVGMFVGAAATVTGAMLVGFGSPRVHQHRRKQAATAQLVPVPVFGAQTYGFGVAGRF</sequence>
<keyword evidence="2" id="KW-0812">Transmembrane</keyword>
<keyword evidence="2" id="KW-1133">Transmembrane helix</keyword>
<feature type="region of interest" description="Disordered" evidence="1">
    <location>
        <begin position="1"/>
        <end position="44"/>
    </location>
</feature>